<organism evidence="2 3">
    <name type="scientific">Paraglomus occultum</name>
    <dbReference type="NCBI Taxonomy" id="144539"/>
    <lineage>
        <taxon>Eukaryota</taxon>
        <taxon>Fungi</taxon>
        <taxon>Fungi incertae sedis</taxon>
        <taxon>Mucoromycota</taxon>
        <taxon>Glomeromycotina</taxon>
        <taxon>Glomeromycetes</taxon>
        <taxon>Paraglomerales</taxon>
        <taxon>Paraglomeraceae</taxon>
        <taxon>Paraglomus</taxon>
    </lineage>
</organism>
<reference evidence="2" key="1">
    <citation type="submission" date="2021-06" db="EMBL/GenBank/DDBJ databases">
        <authorList>
            <person name="Kallberg Y."/>
            <person name="Tangrot J."/>
            <person name="Rosling A."/>
        </authorList>
    </citation>
    <scope>NUCLEOTIDE SEQUENCE</scope>
    <source>
        <strain evidence="2">IA702</strain>
    </source>
</reference>
<gene>
    <name evidence="2" type="ORF">POCULU_LOCUS2368</name>
</gene>
<dbReference type="InterPro" id="IPR029058">
    <property type="entry name" value="AB_hydrolase_fold"/>
</dbReference>
<evidence type="ECO:0000259" key="1">
    <source>
        <dbReference type="Pfam" id="PF12146"/>
    </source>
</evidence>
<proteinExistence type="predicted"/>
<dbReference type="Pfam" id="PF12146">
    <property type="entry name" value="Hydrolase_4"/>
    <property type="match status" value="1"/>
</dbReference>
<dbReference type="OrthoDB" id="10249433at2759"/>
<dbReference type="InterPro" id="IPR000073">
    <property type="entry name" value="AB_hydrolase_1"/>
</dbReference>
<dbReference type="PANTHER" id="PTHR11614">
    <property type="entry name" value="PHOSPHOLIPASE-RELATED"/>
    <property type="match status" value="1"/>
</dbReference>
<dbReference type="Gene3D" id="3.40.50.1820">
    <property type="entry name" value="alpha/beta hydrolase"/>
    <property type="match status" value="1"/>
</dbReference>
<sequence length="317" mass="35713">MKHAKTVEEWIVTRDGCSMYTKSWKTATQPPLATMVFLHGFGEHVNRYNHMFPRFAQANIEVYAYDQRGFGKTGLKNGNLGITGGWKVIKEDITDALKIAKQPGVPLILFGHSMGGSLALRYAAEGPESKNISALLITSPLIRSARINDSTVTLGTGLSKVLPNLQFNTKIDIKYVSRDPKECLKYANDPYNHPYWSLKGASDVLRGAKLVMKSGYERITHPIYLAHGTGDQVTAFGSTKELYEKLPSKDKTFRVWTGLFHEMHNELEKNQVIQEYIDWTVSRAKQLRRYPFDADDTTTSYTPLQPLRDFGPSTLFG</sequence>
<protein>
    <submittedName>
        <fullName evidence="2">7514_t:CDS:1</fullName>
    </submittedName>
</protein>
<keyword evidence="3" id="KW-1185">Reference proteome</keyword>
<accession>A0A9N8ZIE6</accession>
<dbReference type="InterPro" id="IPR022742">
    <property type="entry name" value="Hydrolase_4"/>
</dbReference>
<dbReference type="AlphaFoldDB" id="A0A9N8ZIE6"/>
<evidence type="ECO:0000313" key="3">
    <source>
        <dbReference type="Proteomes" id="UP000789572"/>
    </source>
</evidence>
<evidence type="ECO:0000313" key="2">
    <source>
        <dbReference type="EMBL" id="CAG8496888.1"/>
    </source>
</evidence>
<dbReference type="Proteomes" id="UP000789572">
    <property type="component" value="Unassembled WGS sequence"/>
</dbReference>
<feature type="domain" description="Serine aminopeptidase S33" evidence="1">
    <location>
        <begin position="30"/>
        <end position="268"/>
    </location>
</feature>
<dbReference type="EMBL" id="CAJVPJ010000217">
    <property type="protein sequence ID" value="CAG8496888.1"/>
    <property type="molecule type" value="Genomic_DNA"/>
</dbReference>
<comment type="caution">
    <text evidence="2">The sequence shown here is derived from an EMBL/GenBank/DDBJ whole genome shotgun (WGS) entry which is preliminary data.</text>
</comment>
<name>A0A9N8ZIE6_9GLOM</name>
<dbReference type="InterPro" id="IPR051044">
    <property type="entry name" value="MAG_DAG_Lipase"/>
</dbReference>
<dbReference type="SUPFAM" id="SSF53474">
    <property type="entry name" value="alpha/beta-Hydrolases"/>
    <property type="match status" value="1"/>
</dbReference>
<dbReference type="PRINTS" id="PR00111">
    <property type="entry name" value="ABHYDROLASE"/>
</dbReference>